<sequence>MQLNTAIPAFEHLITGEVEKWKVFNNSYMDHPFHLHGTQLVITKRVLNGQETSEAFKALRDTFNLKPYKHITFKVKQNNNKIAPVPLPYFRE</sequence>
<dbReference type="RefSeq" id="WP_053099707.1">
    <property type="nucleotide sequence ID" value="NZ_CP012365.1"/>
</dbReference>
<proteinExistence type="predicted"/>
<dbReference type="Proteomes" id="UP000063953">
    <property type="component" value="Chromosome"/>
</dbReference>
<organism evidence="2 3">
    <name type="scientific">Thiopseudomonas alkaliphila</name>
    <dbReference type="NCBI Taxonomy" id="1697053"/>
    <lineage>
        <taxon>Bacteria</taxon>
        <taxon>Pseudomonadati</taxon>
        <taxon>Pseudomonadota</taxon>
        <taxon>Gammaproteobacteria</taxon>
        <taxon>Pseudomonadales</taxon>
        <taxon>Pseudomonadaceae</taxon>
        <taxon>Thiopseudomonas</taxon>
    </lineage>
</organism>
<dbReference type="InterPro" id="IPR008972">
    <property type="entry name" value="Cupredoxin"/>
</dbReference>
<dbReference type="GO" id="GO:0005507">
    <property type="term" value="F:copper ion binding"/>
    <property type="evidence" value="ECO:0007669"/>
    <property type="project" value="InterPro"/>
</dbReference>
<dbReference type="Gene3D" id="2.60.40.420">
    <property type="entry name" value="Cupredoxins - blue copper proteins"/>
    <property type="match status" value="1"/>
</dbReference>
<evidence type="ECO:0000313" key="3">
    <source>
        <dbReference type="Proteomes" id="UP000063953"/>
    </source>
</evidence>
<evidence type="ECO:0000259" key="1">
    <source>
        <dbReference type="Pfam" id="PF07731"/>
    </source>
</evidence>
<keyword evidence="3" id="KW-1185">Reference proteome</keyword>
<reference evidence="2 3" key="1">
    <citation type="journal article" date="2015" name="Genome Announc.">
        <title>Genome Sequences of Oblitimonas alkaliphila gen. nov. sp. nov. (Proposed), a Novel Bacterium of the Pseudomonadaceae Family.</title>
        <authorList>
            <person name="Lauer A.C."/>
            <person name="Nicholson A.C."/>
            <person name="Humrighouse B.W."/>
            <person name="Emery B."/>
            <person name="Drobish A."/>
            <person name="Juieng P."/>
            <person name="Loparev V."/>
            <person name="McQuiston J.R."/>
        </authorList>
    </citation>
    <scope>NUCLEOTIDE SEQUENCE [LARGE SCALE GENOMIC DNA]</scope>
    <source>
        <strain evidence="2 3">E5571</strain>
    </source>
</reference>
<gene>
    <name evidence="2" type="ORF">AKN88_01770</name>
</gene>
<dbReference type="GO" id="GO:0016491">
    <property type="term" value="F:oxidoreductase activity"/>
    <property type="evidence" value="ECO:0007669"/>
    <property type="project" value="InterPro"/>
</dbReference>
<evidence type="ECO:0000313" key="2">
    <source>
        <dbReference type="EMBL" id="AKX58796.1"/>
    </source>
</evidence>
<dbReference type="InterPro" id="IPR011706">
    <property type="entry name" value="Cu-oxidase_C"/>
</dbReference>
<dbReference type="EMBL" id="CP012365">
    <property type="protein sequence ID" value="AKX58796.1"/>
    <property type="molecule type" value="Genomic_DNA"/>
</dbReference>
<protein>
    <recommendedName>
        <fullName evidence="1">Plastocyanin-like domain-containing protein</fullName>
    </recommendedName>
</protein>
<accession>A0A0K1XBT4</accession>
<feature type="domain" description="Plastocyanin-like" evidence="1">
    <location>
        <begin position="15"/>
        <end position="79"/>
    </location>
</feature>
<dbReference type="AlphaFoldDB" id="A0A0K1XBT4"/>
<dbReference type="SUPFAM" id="SSF49503">
    <property type="entry name" value="Cupredoxins"/>
    <property type="match status" value="1"/>
</dbReference>
<name>A0A0K1XBT4_9GAMM</name>
<dbReference type="Pfam" id="PF07731">
    <property type="entry name" value="Cu-oxidase_2"/>
    <property type="match status" value="1"/>
</dbReference>